<dbReference type="InterPro" id="IPR031475">
    <property type="entry name" value="NBD_C"/>
</dbReference>
<dbReference type="RefSeq" id="WP_055245267.1">
    <property type="nucleotide sequence ID" value="NZ_CABIWA010000005.1"/>
</dbReference>
<sequence length="107" mass="11605">MHRRGNPEGSYQRDGPAVRPRFLIAKGGITSSDVGVKALHVKRATVIGHLQPGGPVWYTGPESKFPGFVYVIFSSNAEKDDTLKKAVEQLLNPAKACWAKQSGGWDA</sequence>
<accession>A0A174R909</accession>
<dbReference type="Pfam" id="PF17042">
    <property type="entry name" value="NBD_C"/>
    <property type="match status" value="1"/>
</dbReference>
<dbReference type="Gene3D" id="3.40.980.20">
    <property type="entry name" value="Four-carbon acid sugar kinase, nucleotide binding domain"/>
    <property type="match status" value="1"/>
</dbReference>
<evidence type="ECO:0000313" key="3">
    <source>
        <dbReference type="Proteomes" id="UP000095765"/>
    </source>
</evidence>
<dbReference type="InterPro" id="IPR042213">
    <property type="entry name" value="NBD_C_sf"/>
</dbReference>
<dbReference type="SUPFAM" id="SSF142764">
    <property type="entry name" value="YgbK-like"/>
    <property type="match status" value="1"/>
</dbReference>
<evidence type="ECO:0000259" key="1">
    <source>
        <dbReference type="Pfam" id="PF17042"/>
    </source>
</evidence>
<evidence type="ECO:0000313" key="2">
    <source>
        <dbReference type="EMBL" id="CUP80307.1"/>
    </source>
</evidence>
<organism evidence="2 3">
    <name type="scientific">Anaerotruncus colihominis</name>
    <dbReference type="NCBI Taxonomy" id="169435"/>
    <lineage>
        <taxon>Bacteria</taxon>
        <taxon>Bacillati</taxon>
        <taxon>Bacillota</taxon>
        <taxon>Clostridia</taxon>
        <taxon>Eubacteriales</taxon>
        <taxon>Oscillospiraceae</taxon>
        <taxon>Anaerotruncus</taxon>
    </lineage>
</organism>
<dbReference type="Proteomes" id="UP000095765">
    <property type="component" value="Unassembled WGS sequence"/>
</dbReference>
<proteinExistence type="predicted"/>
<name>A0A174R909_9FIRM</name>
<feature type="domain" description="Four-carbon acid sugar kinase nucleotide binding" evidence="1">
    <location>
        <begin position="18"/>
        <end position="76"/>
    </location>
</feature>
<dbReference type="AlphaFoldDB" id="A0A174R909"/>
<protein>
    <submittedName>
        <fullName evidence="2">Uncharacterized protein conserved in bacteria</fullName>
    </submittedName>
</protein>
<reference evidence="2 3" key="1">
    <citation type="submission" date="2015-09" db="EMBL/GenBank/DDBJ databases">
        <authorList>
            <consortium name="Pathogen Informatics"/>
        </authorList>
    </citation>
    <scope>NUCLEOTIDE SEQUENCE [LARGE SCALE GENOMIC DNA]</scope>
    <source>
        <strain evidence="2 3">2789STDY5834939</strain>
    </source>
</reference>
<gene>
    <name evidence="2" type="ORF">ERS852551_02012</name>
</gene>
<dbReference type="EMBL" id="CZBE01000012">
    <property type="protein sequence ID" value="CUP80307.1"/>
    <property type="molecule type" value="Genomic_DNA"/>
</dbReference>